<gene>
    <name evidence="3" type="ORF">HNP38_002693</name>
</gene>
<dbReference type="InterPro" id="IPR030392">
    <property type="entry name" value="S74_ICA"/>
</dbReference>
<evidence type="ECO:0000313" key="3">
    <source>
        <dbReference type="EMBL" id="MBB4807389.1"/>
    </source>
</evidence>
<dbReference type="PROSITE" id="PS51688">
    <property type="entry name" value="ICA"/>
    <property type="match status" value="1"/>
</dbReference>
<dbReference type="Gene3D" id="1.10.10.10">
    <property type="entry name" value="Winged helix-like DNA-binding domain superfamily/Winged helix DNA-binding domain"/>
    <property type="match status" value="1"/>
</dbReference>
<keyword evidence="4" id="KW-1185">Reference proteome</keyword>
<dbReference type="Proteomes" id="UP000592180">
    <property type="component" value="Unassembled WGS sequence"/>
</dbReference>
<dbReference type="Pfam" id="PF13884">
    <property type="entry name" value="Peptidase_S74"/>
    <property type="match status" value="1"/>
</dbReference>
<proteinExistence type="predicted"/>
<keyword evidence="1" id="KW-0175">Coiled coil</keyword>
<evidence type="ECO:0000259" key="2">
    <source>
        <dbReference type="PROSITE" id="PS51688"/>
    </source>
</evidence>
<organism evidence="3 4">
    <name type="scientific">Chryseobacterium defluvii</name>
    <dbReference type="NCBI Taxonomy" id="160396"/>
    <lineage>
        <taxon>Bacteria</taxon>
        <taxon>Pseudomonadati</taxon>
        <taxon>Bacteroidota</taxon>
        <taxon>Flavobacteriia</taxon>
        <taxon>Flavobacteriales</taxon>
        <taxon>Weeksellaceae</taxon>
        <taxon>Chryseobacterium group</taxon>
        <taxon>Chryseobacterium</taxon>
    </lineage>
</organism>
<evidence type="ECO:0000313" key="4">
    <source>
        <dbReference type="Proteomes" id="UP000592180"/>
    </source>
</evidence>
<feature type="domain" description="Peptidase S74" evidence="2">
    <location>
        <begin position="12"/>
        <end position="117"/>
    </location>
</feature>
<dbReference type="EMBL" id="JACHLE010000003">
    <property type="protein sequence ID" value="MBB4807389.1"/>
    <property type="molecule type" value="Genomic_DNA"/>
</dbReference>
<dbReference type="InterPro" id="IPR036388">
    <property type="entry name" value="WH-like_DNA-bd_sf"/>
</dbReference>
<feature type="coiled-coil region" evidence="1">
    <location>
        <begin position="96"/>
        <end position="123"/>
    </location>
</feature>
<sequence length="124" mass="14066">MERFLGNFSYTSDYRLKKNIKPVTANAIDRIMQLRAVTYEYKDIPGSIFKSDGKIHEGFIAHELKTVITDAVNGEKDAVSGTGEMQSQTLDPIPVISVLTKAVQEQQVQIERLIQRIEQLEKKL</sequence>
<name>A0A840KD18_9FLAO</name>
<dbReference type="RefSeq" id="WP_184190256.1">
    <property type="nucleotide sequence ID" value="NZ_JACHLE010000003.1"/>
</dbReference>
<dbReference type="AlphaFoldDB" id="A0A840KD18"/>
<protein>
    <recommendedName>
        <fullName evidence="2">Peptidase S74 domain-containing protein</fullName>
    </recommendedName>
</protein>
<reference evidence="3 4" key="1">
    <citation type="submission" date="2020-08" db="EMBL/GenBank/DDBJ databases">
        <title>Functional genomics of gut bacteria from endangered species of beetles.</title>
        <authorList>
            <person name="Carlos-Shanley C."/>
        </authorList>
    </citation>
    <scope>NUCLEOTIDE SEQUENCE [LARGE SCALE GENOMIC DNA]</scope>
    <source>
        <strain evidence="3 4">S00151</strain>
    </source>
</reference>
<comment type="caution">
    <text evidence="3">The sequence shown here is derived from an EMBL/GenBank/DDBJ whole genome shotgun (WGS) entry which is preliminary data.</text>
</comment>
<evidence type="ECO:0000256" key="1">
    <source>
        <dbReference type="SAM" id="Coils"/>
    </source>
</evidence>
<accession>A0A840KD18</accession>